<reference evidence="2 3" key="1">
    <citation type="submission" date="2017-10" db="EMBL/GenBank/DDBJ databases">
        <title>Sequencing the genomes of 1000 actinobacteria strains.</title>
        <authorList>
            <person name="Klenk H.-P."/>
        </authorList>
    </citation>
    <scope>NUCLEOTIDE SEQUENCE [LARGE SCALE GENOMIC DNA]</scope>
    <source>
        <strain evidence="2 3">DSM 18966</strain>
    </source>
</reference>
<dbReference type="InterPro" id="IPR000415">
    <property type="entry name" value="Nitroreductase-like"/>
</dbReference>
<evidence type="ECO:0000256" key="1">
    <source>
        <dbReference type="SAM" id="MobiDB-lite"/>
    </source>
</evidence>
<proteinExistence type="predicted"/>
<dbReference type="InterPro" id="IPR050627">
    <property type="entry name" value="Nitroreductase/BluB"/>
</dbReference>
<accession>A0A2A9E4E0</accession>
<dbReference type="EMBL" id="PDJG01000001">
    <property type="protein sequence ID" value="PFG33225.1"/>
    <property type="molecule type" value="Genomic_DNA"/>
</dbReference>
<feature type="compositionally biased region" description="Basic and acidic residues" evidence="1">
    <location>
        <begin position="178"/>
        <end position="196"/>
    </location>
</feature>
<dbReference type="RefSeq" id="WP_098454460.1">
    <property type="nucleotide sequence ID" value="NZ_PDJG01000001.1"/>
</dbReference>
<evidence type="ECO:0000313" key="3">
    <source>
        <dbReference type="Proteomes" id="UP000225548"/>
    </source>
</evidence>
<dbReference type="NCBIfam" id="NF047509">
    <property type="entry name" value="Rv3131_FMN_oxido"/>
    <property type="match status" value="1"/>
</dbReference>
<dbReference type="OrthoDB" id="8156917at2"/>
<dbReference type="PANTHER" id="PTHR23026:SF123">
    <property type="entry name" value="NAD(P)H NITROREDUCTASE RV3131-RELATED"/>
    <property type="match status" value="1"/>
</dbReference>
<sequence>MDVEDARIERILSAAAKAPSVHNTQPWAVDVHGDRITLRADPARQLRHADPTGREMYISCGAFLLNLEVAARRESLTAVTTVLPSSTDDLLVARVVLESALEPTMEELELAVAIGHRATSRAPFDDAPLDVDVLSEMQNTARTDGVGLRVIQPSEPARSQVLDLVRRSEALATEDAVARGEESAWTTRDPERHDGIPARLLGAPDAQGHRPVRRSWADAGPDAEPFDHRSTMVVLTTPGDKREDWVAAGQGLEHLLLVATSYYVHASFATTVLENPTTRHDLVRALELDGQPQMLVRLGYSGTERHSPRRTVEEIIT</sequence>
<evidence type="ECO:0000313" key="2">
    <source>
        <dbReference type="EMBL" id="PFG33225.1"/>
    </source>
</evidence>
<feature type="region of interest" description="Disordered" evidence="1">
    <location>
        <begin position="178"/>
        <end position="213"/>
    </location>
</feature>
<protein>
    <recommendedName>
        <fullName evidence="4">Nitroreductase family protein</fullName>
    </recommendedName>
</protein>
<dbReference type="AlphaFoldDB" id="A0A2A9E4E0"/>
<dbReference type="SUPFAM" id="SSF55469">
    <property type="entry name" value="FMN-dependent nitroreductase-like"/>
    <property type="match status" value="2"/>
</dbReference>
<dbReference type="GO" id="GO:0016491">
    <property type="term" value="F:oxidoreductase activity"/>
    <property type="evidence" value="ECO:0007669"/>
    <property type="project" value="InterPro"/>
</dbReference>
<evidence type="ECO:0008006" key="4">
    <source>
        <dbReference type="Google" id="ProtNLM"/>
    </source>
</evidence>
<name>A0A2A9E4E0_9MICO</name>
<organism evidence="2 3">
    <name type="scientific">Sanguibacter antarcticus</name>
    <dbReference type="NCBI Taxonomy" id="372484"/>
    <lineage>
        <taxon>Bacteria</taxon>
        <taxon>Bacillati</taxon>
        <taxon>Actinomycetota</taxon>
        <taxon>Actinomycetes</taxon>
        <taxon>Micrococcales</taxon>
        <taxon>Sanguibacteraceae</taxon>
        <taxon>Sanguibacter</taxon>
    </lineage>
</organism>
<dbReference type="PANTHER" id="PTHR23026">
    <property type="entry name" value="NADPH NITROREDUCTASE"/>
    <property type="match status" value="1"/>
</dbReference>
<comment type="caution">
    <text evidence="2">The sequence shown here is derived from an EMBL/GenBank/DDBJ whole genome shotgun (WGS) entry which is preliminary data.</text>
</comment>
<keyword evidence="3" id="KW-1185">Reference proteome</keyword>
<gene>
    <name evidence="2" type="ORF">ATL42_1085</name>
</gene>
<dbReference type="Gene3D" id="3.40.109.10">
    <property type="entry name" value="NADH Oxidase"/>
    <property type="match status" value="2"/>
</dbReference>
<dbReference type="Proteomes" id="UP000225548">
    <property type="component" value="Unassembled WGS sequence"/>
</dbReference>